<dbReference type="PROSITE" id="PS00012">
    <property type="entry name" value="PHOSPHOPANTETHEINE"/>
    <property type="match status" value="1"/>
</dbReference>
<evidence type="ECO:0000313" key="6">
    <source>
        <dbReference type="Proteomes" id="UP001620295"/>
    </source>
</evidence>
<keyword evidence="2" id="KW-0596">Phosphopantetheine</keyword>
<dbReference type="CDD" id="cd19540">
    <property type="entry name" value="LCL_NRPS-like"/>
    <property type="match status" value="1"/>
</dbReference>
<evidence type="ECO:0000313" key="5">
    <source>
        <dbReference type="EMBL" id="MFK4273556.1"/>
    </source>
</evidence>
<keyword evidence="3" id="KW-0597">Phosphoprotein</keyword>
<comment type="cofactor">
    <cofactor evidence="1">
        <name>pantetheine 4'-phosphate</name>
        <dbReference type="ChEBI" id="CHEBI:47942"/>
    </cofactor>
</comment>
<dbReference type="InterPro" id="IPR009081">
    <property type="entry name" value="PP-bd_ACP"/>
</dbReference>
<organism evidence="5 6">
    <name type="scientific">Streptomyces milbemycinicus</name>
    <dbReference type="NCBI Taxonomy" id="476552"/>
    <lineage>
        <taxon>Bacteria</taxon>
        <taxon>Bacillati</taxon>
        <taxon>Actinomycetota</taxon>
        <taxon>Actinomycetes</taxon>
        <taxon>Kitasatosporales</taxon>
        <taxon>Streptomycetaceae</taxon>
        <taxon>Streptomyces</taxon>
    </lineage>
</organism>
<feature type="domain" description="Carrier" evidence="4">
    <location>
        <begin position="1"/>
        <end position="57"/>
    </location>
</feature>
<name>A0ABW8M620_9ACTN</name>
<reference evidence="5 6" key="1">
    <citation type="submission" date="2024-11" db="EMBL/GenBank/DDBJ databases">
        <title>The Natural Products Discovery Center: Release of the First 8490 Sequenced Strains for Exploring Actinobacteria Biosynthetic Diversity.</title>
        <authorList>
            <person name="Kalkreuter E."/>
            <person name="Kautsar S.A."/>
            <person name="Yang D."/>
            <person name="Bader C.D."/>
            <person name="Teijaro C.N."/>
            <person name="Fluegel L."/>
            <person name="Davis C.M."/>
            <person name="Simpson J.R."/>
            <person name="Lauterbach L."/>
            <person name="Steele A.D."/>
            <person name="Gui C."/>
            <person name="Meng S."/>
            <person name="Li G."/>
            <person name="Viehrig K."/>
            <person name="Ye F."/>
            <person name="Su P."/>
            <person name="Kiefer A.F."/>
            <person name="Nichols A."/>
            <person name="Cepeda A.J."/>
            <person name="Yan W."/>
            <person name="Fan B."/>
            <person name="Jiang Y."/>
            <person name="Adhikari A."/>
            <person name="Zheng C.-J."/>
            <person name="Schuster L."/>
            <person name="Cowan T.M."/>
            <person name="Smanski M.J."/>
            <person name="Chevrette M.G."/>
            <person name="De Carvalho L.P.S."/>
            <person name="Shen B."/>
        </authorList>
    </citation>
    <scope>NUCLEOTIDE SEQUENCE [LARGE SCALE GENOMIC DNA]</scope>
    <source>
        <strain evidence="5 6">NPDC020863</strain>
    </source>
</reference>
<gene>
    <name evidence="5" type="ORF">ACI2L5_53290</name>
</gene>
<feature type="non-terminal residue" evidence="5">
    <location>
        <position position="539"/>
    </location>
</feature>
<keyword evidence="6" id="KW-1185">Reference proteome</keyword>
<dbReference type="EMBL" id="JBJDQH010000214">
    <property type="protein sequence ID" value="MFK4273556.1"/>
    <property type="molecule type" value="Genomic_DNA"/>
</dbReference>
<dbReference type="InterPro" id="IPR023213">
    <property type="entry name" value="CAT-like_dom_sf"/>
</dbReference>
<dbReference type="Gene3D" id="3.30.559.10">
    <property type="entry name" value="Chloramphenicol acetyltransferase-like domain"/>
    <property type="match status" value="1"/>
</dbReference>
<dbReference type="PROSITE" id="PS50075">
    <property type="entry name" value="CARRIER"/>
    <property type="match status" value="1"/>
</dbReference>
<dbReference type="PANTHER" id="PTHR45527">
    <property type="entry name" value="NONRIBOSOMAL PEPTIDE SYNTHETASE"/>
    <property type="match status" value="1"/>
</dbReference>
<accession>A0ABW8M620</accession>
<dbReference type="Pfam" id="PF00550">
    <property type="entry name" value="PP-binding"/>
    <property type="match status" value="1"/>
</dbReference>
<evidence type="ECO:0000256" key="2">
    <source>
        <dbReference type="ARBA" id="ARBA00022450"/>
    </source>
</evidence>
<dbReference type="SUPFAM" id="SSF47336">
    <property type="entry name" value="ACP-like"/>
    <property type="match status" value="1"/>
</dbReference>
<dbReference type="Gene3D" id="3.30.559.30">
    <property type="entry name" value="Nonribosomal peptide synthetase, condensation domain"/>
    <property type="match status" value="1"/>
</dbReference>
<feature type="non-terminal residue" evidence="5">
    <location>
        <position position="1"/>
    </location>
</feature>
<comment type="caution">
    <text evidence="5">The sequence shown here is derived from an EMBL/GenBank/DDBJ whole genome shotgun (WGS) entry which is preliminary data.</text>
</comment>
<evidence type="ECO:0000256" key="3">
    <source>
        <dbReference type="ARBA" id="ARBA00022553"/>
    </source>
</evidence>
<dbReference type="Gene3D" id="1.10.1200.10">
    <property type="entry name" value="ACP-like"/>
    <property type="match status" value="1"/>
</dbReference>
<evidence type="ECO:0000259" key="4">
    <source>
        <dbReference type="PROSITE" id="PS50075"/>
    </source>
</evidence>
<dbReference type="InterPro" id="IPR036736">
    <property type="entry name" value="ACP-like_sf"/>
</dbReference>
<dbReference type="InterPro" id="IPR001242">
    <property type="entry name" value="Condensation_dom"/>
</dbReference>
<dbReference type="InterPro" id="IPR006162">
    <property type="entry name" value="Ppantetheine_attach_site"/>
</dbReference>
<dbReference type="Proteomes" id="UP001620295">
    <property type="component" value="Unassembled WGS sequence"/>
</dbReference>
<dbReference type="RefSeq" id="WP_404749413.1">
    <property type="nucleotide sequence ID" value="NZ_JBJDQH010000214.1"/>
</dbReference>
<dbReference type="SUPFAM" id="SSF52777">
    <property type="entry name" value="CoA-dependent acyltransferases"/>
    <property type="match status" value="2"/>
</dbReference>
<dbReference type="Pfam" id="PF00668">
    <property type="entry name" value="Condensation"/>
    <property type="match status" value="1"/>
</dbReference>
<proteinExistence type="predicted"/>
<sequence>ITQIGIDDNFFALGGHSLLATRLISRIRSALGVELSIRALFESPTVAGLDAHLDQGADLVRLPLTARVRPEVVPVSFAQRRLWFLGQMEGPSGTYNTPLSLRLRGQLDVDVLRLALGDVVGRHESLRTIFPEADGQPHQHIVDAGAAVPSLVVIEAAEEELAEELVREVGAGFDLSNDLPVRVRLFVLGPDEFVLLAVVHHIAADGWSLAPFARDLTTAYQARTDGRAPGWRALPVQYADYALWQREVLGSEDDPGSVISQQLAYWTAALAGVPEQLELPVDRPRPAVASHEGGSVAVRVPAEVHGRLVELAQGSGASVFMTVQAALAVLLTRMGAGTDIPIGTPIAGRTDDALDDLVGFFVNTLVLRTDVSGDPTFRELVERVRETDLAAYAHQDVPFERLVEVLNPQRSMARHPLFQVMLSFQNNAQPDLDLSGVDVTHEPLGGIAAKFDLTVNLSELRTENGDPNGLTGQLEYRTDIFDSATVEELANRLVRVLETVTRNPEIRVGRVDVLGGVERRRVLVDWNDTGWPVSGVVVS</sequence>
<dbReference type="PANTHER" id="PTHR45527:SF1">
    <property type="entry name" value="FATTY ACID SYNTHASE"/>
    <property type="match status" value="1"/>
</dbReference>
<protein>
    <submittedName>
        <fullName evidence="5">Condensation domain-containing protein</fullName>
    </submittedName>
</protein>
<evidence type="ECO:0000256" key="1">
    <source>
        <dbReference type="ARBA" id="ARBA00001957"/>
    </source>
</evidence>